<feature type="domain" description="Helicase ATP-binding" evidence="2">
    <location>
        <begin position="342"/>
        <end position="497"/>
    </location>
</feature>
<dbReference type="GO" id="GO:0003677">
    <property type="term" value="F:DNA binding"/>
    <property type="evidence" value="ECO:0007669"/>
    <property type="project" value="InterPro"/>
</dbReference>
<evidence type="ECO:0000259" key="1">
    <source>
        <dbReference type="PROSITE" id="PS50035"/>
    </source>
</evidence>
<dbReference type="Pfam" id="PF11907">
    <property type="entry name" value="DUF3427"/>
    <property type="match status" value="1"/>
</dbReference>
<dbReference type="CDD" id="cd18032">
    <property type="entry name" value="DEXHc_RE_I_III_res"/>
    <property type="match status" value="1"/>
</dbReference>
<dbReference type="PROSITE" id="PS51194">
    <property type="entry name" value="HELICASE_CTER"/>
    <property type="match status" value="1"/>
</dbReference>
<evidence type="ECO:0000313" key="6">
    <source>
        <dbReference type="Proteomes" id="UP000095447"/>
    </source>
</evidence>
<evidence type="ECO:0000259" key="3">
    <source>
        <dbReference type="PROSITE" id="PS51194"/>
    </source>
</evidence>
<proteinExistence type="predicted"/>
<dbReference type="Gene3D" id="3.40.50.300">
    <property type="entry name" value="P-loop containing nucleotide triphosphate hydrolases"/>
    <property type="match status" value="2"/>
</dbReference>
<feature type="domain" description="PLD phosphodiesterase" evidence="1">
    <location>
        <begin position="224"/>
        <end position="255"/>
    </location>
</feature>
<protein>
    <submittedName>
        <fullName evidence="4">Type I restriction enzyme EcoKI subunit R</fullName>
    </submittedName>
</protein>
<evidence type="ECO:0000313" key="5">
    <source>
        <dbReference type="EMBL" id="CUQ43002.1"/>
    </source>
</evidence>
<dbReference type="InterPro" id="IPR014001">
    <property type="entry name" value="Helicase_ATP-bd"/>
</dbReference>
<dbReference type="Proteomes" id="UP000095762">
    <property type="component" value="Unassembled WGS sequence"/>
</dbReference>
<dbReference type="PANTHER" id="PTHR47962">
    <property type="entry name" value="ATP-DEPENDENT HELICASE LHR-RELATED-RELATED"/>
    <property type="match status" value="1"/>
</dbReference>
<sequence length="1053" mass="121524">MLKNGIYEQIVNTRINKELQQLDREKYDIELEKLDGEDARRILTIYISYVINQALQYLRDSFPSSKENESLLAQIRLCNEIVQEIAEHTNEPEFEDNIILEKGEVLTSLYEKMNSARSINTIKAVHPETSIVENALFTGSKNEPSMLSELKKEILSSDSIDLLVSFIKWSAIRPLLVELTAFTKREGVRLRVIATTYTQATDYKAIVALAELPNTEVKINYETNHARMHAKSYLFKRDTGFSTAYIGSSNLSNPALTGGLEWNVKVTEKESFDIVKKFSVSFESYWNDASFETFDPENPDCHEKLKKELTRAAFDRKSKRSLQVSIRPYAYQQEILDNLAAEREVYGHYRNLVSAATGVGKTIIAAFDYKAFKEKNPRARLLFVAHRKEILEQSIQKFQEVLNDFNFGELYVDGYKPTDIEHLFISIQSFNSAKLSQWTSKDYYDFIIVDEFHHAAADSYQELLAYYEPKILLGLTATPDRMDGKDILKYFDGRIASKLLLGEAIDRNLLSPFQYLGVTDDTDYRNFKWTRGKYDVSELEKVYTADTRRCALILNSVKKYVTDISSVKGLGFCVSVAHANYMAKYFNDKGIPSIALSSKSADDIRNDAKTDLLSGKINFIFVVDLYNEGVDIPAIDTVLFLRPTESATVFLQQLGRGLRLSPGKDCLTVLDFIGQANKKYNFAMKFEAIVGKGRKSIRKQVEDGFSNLPRGCYIELEKYAKEYILENLKQTDNNKRALIEMVRTFEEDTGLPLNLENFLLEYNMSLYDFYQNTGARSLFRLKKWAGIIEDDRDVDDKIYSMMTGFFHVNSARLLDYWIRYIDGNKVANNEEERIMRNMLYYTFYKKNPAKCGFQSIDEGIESVLKETFVRDEVLQILKYNRKHISFVAGRNEYSYLCPLDLHCRYNTNQIMAAFGLFTETESPEFREGVKRFEDKKTDIFFINLNKSEKDFSPSTMYEDYAINDKLFHWQSQSQDRQASAKIQRYINHKNTGDIISLFVREFKRLGSYTAPYTFLGNADYVKHEGERPVSFVWKLHNSIPADMLPKANKSIAL</sequence>
<dbReference type="PROSITE" id="PS50035">
    <property type="entry name" value="PLD"/>
    <property type="match status" value="1"/>
</dbReference>
<dbReference type="Pfam" id="PF04851">
    <property type="entry name" value="ResIII"/>
    <property type="match status" value="1"/>
</dbReference>
<dbReference type="EMBL" id="CZBP01000058">
    <property type="protein sequence ID" value="CUQ43002.1"/>
    <property type="molecule type" value="Genomic_DNA"/>
</dbReference>
<feature type="domain" description="Helicase C-terminal" evidence="3">
    <location>
        <begin position="556"/>
        <end position="705"/>
    </location>
</feature>
<evidence type="ECO:0000259" key="2">
    <source>
        <dbReference type="PROSITE" id="PS51192"/>
    </source>
</evidence>
<dbReference type="SMART" id="SM00487">
    <property type="entry name" value="DEXDc"/>
    <property type="match status" value="1"/>
</dbReference>
<accession>A0A174B0L9</accession>
<dbReference type="AlphaFoldDB" id="A0A174B0L9"/>
<dbReference type="Gene3D" id="3.30.870.10">
    <property type="entry name" value="Endonuclease Chain A"/>
    <property type="match status" value="1"/>
</dbReference>
<dbReference type="Pfam" id="PF00271">
    <property type="entry name" value="Helicase_C"/>
    <property type="match status" value="1"/>
</dbReference>
<dbReference type="InterPro" id="IPR025202">
    <property type="entry name" value="PLD-like_dom"/>
</dbReference>
<dbReference type="Proteomes" id="UP000095447">
    <property type="component" value="Unassembled WGS sequence"/>
</dbReference>
<dbReference type="SUPFAM" id="SSF52540">
    <property type="entry name" value="P-loop containing nucleoside triphosphate hydrolases"/>
    <property type="match status" value="1"/>
</dbReference>
<dbReference type="InterPro" id="IPR027417">
    <property type="entry name" value="P-loop_NTPase"/>
</dbReference>
<dbReference type="RefSeq" id="WP_008704886.1">
    <property type="nucleotide sequence ID" value="NZ_CYZA01000008.1"/>
</dbReference>
<organism evidence="4 6">
    <name type="scientific">Blautia obeum</name>
    <dbReference type="NCBI Taxonomy" id="40520"/>
    <lineage>
        <taxon>Bacteria</taxon>
        <taxon>Bacillati</taxon>
        <taxon>Bacillota</taxon>
        <taxon>Clostridia</taxon>
        <taxon>Lachnospirales</taxon>
        <taxon>Lachnospiraceae</taxon>
        <taxon>Blautia</taxon>
    </lineage>
</organism>
<evidence type="ECO:0000313" key="7">
    <source>
        <dbReference type="Proteomes" id="UP000095762"/>
    </source>
</evidence>
<dbReference type="CDD" id="cd09203">
    <property type="entry name" value="PLDc_N_DEXD_b1"/>
    <property type="match status" value="1"/>
</dbReference>
<reference evidence="6 7" key="1">
    <citation type="submission" date="2015-09" db="EMBL/GenBank/DDBJ databases">
        <authorList>
            <consortium name="Pathogen Informatics"/>
        </authorList>
    </citation>
    <scope>NUCLEOTIDE SEQUENCE [LARGE SCALE GENOMIC DNA]</scope>
    <source>
        <strain evidence="4 6">2789STDY5608838</strain>
        <strain evidence="5 7">2789STDY5834957</strain>
    </source>
</reference>
<gene>
    <name evidence="4" type="ORF">ERS852395_01745</name>
    <name evidence="5" type="ORF">ERS852569_03902</name>
</gene>
<dbReference type="GO" id="GO:0016887">
    <property type="term" value="F:ATP hydrolysis activity"/>
    <property type="evidence" value="ECO:0007669"/>
    <property type="project" value="TreeGrafter"/>
</dbReference>
<dbReference type="GO" id="GO:0005524">
    <property type="term" value="F:ATP binding"/>
    <property type="evidence" value="ECO:0007669"/>
    <property type="project" value="InterPro"/>
</dbReference>
<dbReference type="PANTHER" id="PTHR47962:SF7">
    <property type="entry name" value="MITOCHONDRIAL ATP-DEPENDENT HELICASE IRC3-RELATED"/>
    <property type="match status" value="1"/>
</dbReference>
<dbReference type="InterPro" id="IPR001650">
    <property type="entry name" value="Helicase_C-like"/>
</dbReference>
<evidence type="ECO:0000313" key="4">
    <source>
        <dbReference type="EMBL" id="CUN94254.1"/>
    </source>
</evidence>
<dbReference type="CDD" id="cd18799">
    <property type="entry name" value="SF2_C_EcoAI-like"/>
    <property type="match status" value="1"/>
</dbReference>
<dbReference type="InterPro" id="IPR052511">
    <property type="entry name" value="ATP-dep_Helicase"/>
</dbReference>
<dbReference type="Pfam" id="PF13091">
    <property type="entry name" value="PLDc_2"/>
    <property type="match status" value="1"/>
</dbReference>
<dbReference type="PROSITE" id="PS51192">
    <property type="entry name" value="HELICASE_ATP_BIND_1"/>
    <property type="match status" value="1"/>
</dbReference>
<dbReference type="EMBL" id="CYZA01000008">
    <property type="protein sequence ID" value="CUN94254.1"/>
    <property type="molecule type" value="Genomic_DNA"/>
</dbReference>
<dbReference type="InterPro" id="IPR001736">
    <property type="entry name" value="PLipase_D/transphosphatidylase"/>
</dbReference>
<dbReference type="InterPro" id="IPR006935">
    <property type="entry name" value="Helicase/UvrB_N"/>
</dbReference>
<dbReference type="SUPFAM" id="SSF56024">
    <property type="entry name" value="Phospholipase D/nuclease"/>
    <property type="match status" value="1"/>
</dbReference>
<dbReference type="GO" id="GO:0006793">
    <property type="term" value="P:phosphorus metabolic process"/>
    <property type="evidence" value="ECO:0007669"/>
    <property type="project" value="UniProtKB-ARBA"/>
</dbReference>
<dbReference type="InterPro" id="IPR021835">
    <property type="entry name" value="DUF3427"/>
</dbReference>
<name>A0A174B0L9_9FIRM</name>
<dbReference type="SMART" id="SM00490">
    <property type="entry name" value="HELICc"/>
    <property type="match status" value="1"/>
</dbReference>